<dbReference type="Pfam" id="PF22725">
    <property type="entry name" value="GFO_IDH_MocA_C3"/>
    <property type="match status" value="1"/>
</dbReference>
<keyword evidence="4" id="KW-1185">Reference proteome</keyword>
<evidence type="ECO:0000259" key="2">
    <source>
        <dbReference type="Pfam" id="PF22725"/>
    </source>
</evidence>
<dbReference type="InterPro" id="IPR000683">
    <property type="entry name" value="Gfo/Idh/MocA-like_OxRdtase_N"/>
</dbReference>
<dbReference type="PANTHER" id="PTHR43377">
    <property type="entry name" value="BILIVERDIN REDUCTASE A"/>
    <property type="match status" value="1"/>
</dbReference>
<dbReference type="SUPFAM" id="SSF51735">
    <property type="entry name" value="NAD(P)-binding Rossmann-fold domains"/>
    <property type="match status" value="1"/>
</dbReference>
<dbReference type="Gene3D" id="3.40.50.720">
    <property type="entry name" value="NAD(P)-binding Rossmann-like Domain"/>
    <property type="match status" value="1"/>
</dbReference>
<dbReference type="EMBL" id="APLF01000004">
    <property type="protein sequence ID" value="EMY81831.1"/>
    <property type="molecule type" value="Genomic_DNA"/>
</dbReference>
<gene>
    <name evidence="3" type="ORF">pgond44_04785</name>
</gene>
<dbReference type="Pfam" id="PF01408">
    <property type="entry name" value="GFO_IDH_MocA"/>
    <property type="match status" value="1"/>
</dbReference>
<dbReference type="GO" id="GO:0000166">
    <property type="term" value="F:nucleotide binding"/>
    <property type="evidence" value="ECO:0007669"/>
    <property type="project" value="InterPro"/>
</dbReference>
<name>N1WNF9_9FLAO</name>
<dbReference type="AlphaFoldDB" id="N1WNF9"/>
<dbReference type="PANTHER" id="PTHR43377:SF1">
    <property type="entry name" value="BILIVERDIN REDUCTASE A"/>
    <property type="match status" value="1"/>
</dbReference>
<feature type="domain" description="GFO/IDH/MocA-like oxidoreductase" evidence="2">
    <location>
        <begin position="153"/>
        <end position="216"/>
    </location>
</feature>
<dbReference type="InterPro" id="IPR036291">
    <property type="entry name" value="NAD(P)-bd_dom_sf"/>
</dbReference>
<comment type="caution">
    <text evidence="3">The sequence shown here is derived from an EMBL/GenBank/DDBJ whole genome shotgun (WGS) entry which is preliminary data.</text>
</comment>
<dbReference type="InterPro" id="IPR055170">
    <property type="entry name" value="GFO_IDH_MocA-like_dom"/>
</dbReference>
<dbReference type="PATRIC" id="fig|1189619.4.peg.993"/>
<dbReference type="InterPro" id="IPR051450">
    <property type="entry name" value="Gfo/Idh/MocA_Oxidoreductases"/>
</dbReference>
<evidence type="ECO:0000313" key="3">
    <source>
        <dbReference type="EMBL" id="EMY81831.1"/>
    </source>
</evidence>
<sequence>MLKVGVLGAGHLGKIHLRLLNESKKYKLIGFHDTDHTHAKKIEKEFGYSYYKDYAELLSNVDVIDIVTPTTYHYSMAEQAIKAGVHVFIEKPITSTVEEAEALIKLAKAHNVKGQVGHVERFNPAFRAAIGKIDTPMFIEAHRLSEFNPRGTDVPVVLDLMIHDIDAILSIVNSKVKKINASGISVISETPDITNARLEFENGCVANLTASRISLKNMRKSRFFQRDAYISVDFLEKVTEVVKMKDAPKDPDDFAMILQNAEGVKKQIYFDNPDISPNNAILDELETFAEAIENDTIPIVTLEQGTEALRVAMQIIKAFDE</sequence>
<feature type="domain" description="Gfo/Idh/MocA-like oxidoreductase N-terminal" evidence="1">
    <location>
        <begin position="2"/>
        <end position="118"/>
    </location>
</feature>
<dbReference type="Gene3D" id="3.30.360.10">
    <property type="entry name" value="Dihydrodipicolinate Reductase, domain 2"/>
    <property type="match status" value="1"/>
</dbReference>
<evidence type="ECO:0000259" key="1">
    <source>
        <dbReference type="Pfam" id="PF01408"/>
    </source>
</evidence>
<dbReference type="SUPFAM" id="SSF55347">
    <property type="entry name" value="Glyceraldehyde-3-phosphate dehydrogenase-like, C-terminal domain"/>
    <property type="match status" value="1"/>
</dbReference>
<reference evidence="3 4" key="1">
    <citation type="journal article" date="2014" name="Genome Biol. Evol.">
        <title>Extensive gene acquisition in the extremely psychrophilic bacterial species Psychroflexus torquis and the link to sea-ice ecosystem specialism.</title>
        <authorList>
            <person name="Feng S."/>
            <person name="Powell S.M."/>
            <person name="Wilson R."/>
            <person name="Bowman J.P."/>
        </authorList>
    </citation>
    <scope>NUCLEOTIDE SEQUENCE [LARGE SCALE GENOMIC DNA]</scope>
    <source>
        <strain evidence="3 4">ACAM 44</strain>
    </source>
</reference>
<dbReference type="Proteomes" id="UP000012317">
    <property type="component" value="Unassembled WGS sequence"/>
</dbReference>
<organism evidence="3 4">
    <name type="scientific">Psychroflexus gondwanensis ACAM 44</name>
    <dbReference type="NCBI Taxonomy" id="1189619"/>
    <lineage>
        <taxon>Bacteria</taxon>
        <taxon>Pseudomonadati</taxon>
        <taxon>Bacteroidota</taxon>
        <taxon>Flavobacteriia</taxon>
        <taxon>Flavobacteriales</taxon>
        <taxon>Flavobacteriaceae</taxon>
        <taxon>Psychroflexus</taxon>
    </lineage>
</organism>
<dbReference type="RefSeq" id="WP_003437333.1">
    <property type="nucleotide sequence ID" value="NZ_APLF01000004.1"/>
</dbReference>
<protein>
    <submittedName>
        <fullName evidence="3">Oxidoreductase-like enzyme, Gfo/Idh/MocA family protein</fullName>
    </submittedName>
</protein>
<accession>N1WNF9</accession>
<proteinExistence type="predicted"/>
<dbReference type="STRING" id="1189619.pgond44_04785"/>
<evidence type="ECO:0000313" key="4">
    <source>
        <dbReference type="Proteomes" id="UP000012317"/>
    </source>
</evidence>
<dbReference type="eggNOG" id="COG0673">
    <property type="taxonomic scope" value="Bacteria"/>
</dbReference>